<evidence type="ECO:0000256" key="1">
    <source>
        <dbReference type="ARBA" id="ARBA00022737"/>
    </source>
</evidence>
<feature type="repeat" description="PPR" evidence="2">
    <location>
        <begin position="232"/>
        <end position="266"/>
    </location>
</feature>
<keyword evidence="3" id="KW-1133">Transmembrane helix</keyword>
<dbReference type="GO" id="GO:0009451">
    <property type="term" value="P:RNA modification"/>
    <property type="evidence" value="ECO:0007669"/>
    <property type="project" value="InterPro"/>
</dbReference>
<dbReference type="FunFam" id="1.25.40.10:FF:000381">
    <property type="entry name" value="Pentatricopeptide repeat-containing protein"/>
    <property type="match status" value="1"/>
</dbReference>
<keyword evidence="3" id="KW-0812">Transmembrane</keyword>
<feature type="repeat" description="PPR" evidence="2">
    <location>
        <begin position="434"/>
        <end position="468"/>
    </location>
</feature>
<evidence type="ECO:0000256" key="2">
    <source>
        <dbReference type="PROSITE-ProRule" id="PRU00708"/>
    </source>
</evidence>
<dbReference type="GO" id="GO:0003723">
    <property type="term" value="F:RNA binding"/>
    <property type="evidence" value="ECO:0007669"/>
    <property type="project" value="InterPro"/>
</dbReference>
<dbReference type="InterPro" id="IPR002885">
    <property type="entry name" value="PPR_rpt"/>
</dbReference>
<dbReference type="Gene3D" id="1.25.40.10">
    <property type="entry name" value="Tetratricopeptide repeat domain"/>
    <property type="match status" value="6"/>
</dbReference>
<gene>
    <name evidence="4" type="ORF">KP509_38G035700</name>
</gene>
<dbReference type="Proteomes" id="UP000825935">
    <property type="component" value="Chromosome 38"/>
</dbReference>
<feature type="repeat" description="PPR" evidence="2">
    <location>
        <begin position="535"/>
        <end position="569"/>
    </location>
</feature>
<evidence type="ECO:0000313" key="5">
    <source>
        <dbReference type="Proteomes" id="UP000825935"/>
    </source>
</evidence>
<dbReference type="PANTHER" id="PTHR24015:SF548">
    <property type="entry name" value="OS08G0340900 PROTEIN"/>
    <property type="match status" value="1"/>
</dbReference>
<dbReference type="SUPFAM" id="SSF48452">
    <property type="entry name" value="TPR-like"/>
    <property type="match status" value="1"/>
</dbReference>
<dbReference type="PROSITE" id="PS51375">
    <property type="entry name" value="PPR"/>
    <property type="match status" value="6"/>
</dbReference>
<accession>A0A8T2Q3U1</accession>
<keyword evidence="1" id="KW-0677">Repeat</keyword>
<protein>
    <recommendedName>
        <fullName evidence="6">Pentatricopeptide repeat-containing protein</fullName>
    </recommendedName>
</protein>
<proteinExistence type="predicted"/>
<feature type="repeat" description="PPR" evidence="2">
    <location>
        <begin position="636"/>
        <end position="670"/>
    </location>
</feature>
<sequence length="801" mass="88777">MLSANAWVRRIQRTCSAREVTHCAGLAVAADVNIKSYKCVESPSTLPNESPSTQKYEDLKNAYIKNQDPYPAFASLLGECAQKKALHDGRTLHGLIIFSSLERKVLLGNLLIKLYDACGQLRDACCVFSAMHLPSVITWTLMINAYAHHGDHKRAMDCYREMNHAGAKPNNVTLVSILASAPFVEGMLIHASIVEYGFDKDVKIETALINLYSNHGSIEDVDWLFTRMGSRDVVAWNTLIAAYVQQGMFTDSFQLYIQMEQNNVKPNQVTFVTLLGACCHPGKILQGLMTHASIVEGGFVSEFSVHSALITMYSRCKSIQEAQNVFSKVHPRSIMLWNAMLTGCVESGNHDQALSTYEEMRMAHEVPNTITLIAVLSACTALVSILYGMVIHATVITSNLESHKSLGTAILNFYGKCGNVRSSRKVFDNLSSRDLITWNAMLSVYVSNEHQEEAFQLYQQMLTNSMTPDRFTFNTLLSACCSPSFITQGQELHKHIYMFGMEGRAGVSVGVVNMYSKCNNLDAARNIFDQQNKQDVALWNTMFSGYVHSNSAKEALLLFDKMGEEEVKPDGFTFSAVIGACSDLAKLEQGKALHGAVIDAGLDSDGAVENALVHMYCKCGNMKDAWSIFKNHPDQNTISWNGIVSGYAQHGHGYEALHVFERMQGQNVKASKLTFVAVLAACAHVGLVEQSLEYFDSMRDFYGILPDLEHYASIVDLFGRVGRLDEAAEFLHEFPVQPDVVVWKVLLGSCRVHSNIILGRVAAEHSVELDLENSLSYVILSNLYASYDDCGFDLLDEFAVA</sequence>
<feature type="repeat" description="PPR" evidence="2">
    <location>
        <begin position="135"/>
        <end position="169"/>
    </location>
</feature>
<name>A0A8T2Q3U1_CERRI</name>
<feature type="transmembrane region" description="Helical" evidence="3">
    <location>
        <begin position="370"/>
        <end position="390"/>
    </location>
</feature>
<dbReference type="InterPro" id="IPR046960">
    <property type="entry name" value="PPR_At4g14850-like_plant"/>
</dbReference>
<feature type="repeat" description="PPR" evidence="2">
    <location>
        <begin position="333"/>
        <end position="367"/>
    </location>
</feature>
<dbReference type="AlphaFoldDB" id="A0A8T2Q3U1"/>
<dbReference type="FunFam" id="1.25.40.10:FF:001093">
    <property type="entry name" value="Pentatricopeptide repeat-containing protein At2g34400"/>
    <property type="match status" value="1"/>
</dbReference>
<dbReference type="NCBIfam" id="TIGR00756">
    <property type="entry name" value="PPR"/>
    <property type="match status" value="6"/>
</dbReference>
<evidence type="ECO:0000256" key="3">
    <source>
        <dbReference type="SAM" id="Phobius"/>
    </source>
</evidence>
<keyword evidence="5" id="KW-1185">Reference proteome</keyword>
<comment type="caution">
    <text evidence="4">The sequence shown here is derived from an EMBL/GenBank/DDBJ whole genome shotgun (WGS) entry which is preliminary data.</text>
</comment>
<keyword evidence="3" id="KW-0472">Membrane</keyword>
<dbReference type="PANTHER" id="PTHR24015">
    <property type="entry name" value="OS07G0578800 PROTEIN-RELATED"/>
    <property type="match status" value="1"/>
</dbReference>
<dbReference type="FunFam" id="1.25.40.10:FF:000196">
    <property type="entry name" value="Pentatricopeptide repeat-containing protein At4g14850"/>
    <property type="match status" value="2"/>
</dbReference>
<dbReference type="EMBL" id="CM035443">
    <property type="protein sequence ID" value="KAH7278319.1"/>
    <property type="molecule type" value="Genomic_DNA"/>
</dbReference>
<organism evidence="4 5">
    <name type="scientific">Ceratopteris richardii</name>
    <name type="common">Triangle waterfern</name>
    <dbReference type="NCBI Taxonomy" id="49495"/>
    <lineage>
        <taxon>Eukaryota</taxon>
        <taxon>Viridiplantae</taxon>
        <taxon>Streptophyta</taxon>
        <taxon>Embryophyta</taxon>
        <taxon>Tracheophyta</taxon>
        <taxon>Polypodiopsida</taxon>
        <taxon>Polypodiidae</taxon>
        <taxon>Polypodiales</taxon>
        <taxon>Pteridineae</taxon>
        <taxon>Pteridaceae</taxon>
        <taxon>Parkerioideae</taxon>
        <taxon>Ceratopteris</taxon>
    </lineage>
</organism>
<dbReference type="Pfam" id="PF13041">
    <property type="entry name" value="PPR_2"/>
    <property type="match status" value="4"/>
</dbReference>
<dbReference type="InterPro" id="IPR011990">
    <property type="entry name" value="TPR-like_helical_dom_sf"/>
</dbReference>
<reference evidence="4" key="1">
    <citation type="submission" date="2021-08" db="EMBL/GenBank/DDBJ databases">
        <title>WGS assembly of Ceratopteris richardii.</title>
        <authorList>
            <person name="Marchant D.B."/>
            <person name="Chen G."/>
            <person name="Jenkins J."/>
            <person name="Shu S."/>
            <person name="Leebens-Mack J."/>
            <person name="Grimwood J."/>
            <person name="Schmutz J."/>
            <person name="Soltis P."/>
            <person name="Soltis D."/>
            <person name="Chen Z.-H."/>
        </authorList>
    </citation>
    <scope>NUCLEOTIDE SEQUENCE</scope>
    <source>
        <strain evidence="4">Whitten #5841</strain>
        <tissue evidence="4">Leaf</tissue>
    </source>
</reference>
<dbReference type="OrthoDB" id="185373at2759"/>
<evidence type="ECO:0008006" key="6">
    <source>
        <dbReference type="Google" id="ProtNLM"/>
    </source>
</evidence>
<dbReference type="Pfam" id="PF01535">
    <property type="entry name" value="PPR"/>
    <property type="match status" value="4"/>
</dbReference>
<evidence type="ECO:0000313" key="4">
    <source>
        <dbReference type="EMBL" id="KAH7278319.1"/>
    </source>
</evidence>